<sequence length="126" mass="14083">MGFEIDFSELIDKLDEIERKLKTEVIDNALEKGANIILEAQKKTVPVDTGNLQDSLDKGDKTGSGTNRKITIGIENGDDESIRYGYYQEYGTSDMVGKKWMKKAWNKSVSEANKAIGESLAKDLFE</sequence>
<dbReference type="InterPro" id="IPR010064">
    <property type="entry name" value="HK97-gp10_tail"/>
</dbReference>
<gene>
    <name evidence="1" type="ORF">H8923_01725</name>
</gene>
<comment type="caution">
    <text evidence="1">The sequence shown here is derived from an EMBL/GenBank/DDBJ whole genome shotgun (WGS) entry which is preliminary data.</text>
</comment>
<dbReference type="NCBIfam" id="TIGR01725">
    <property type="entry name" value="phge_HK97_gp10"/>
    <property type="match status" value="1"/>
</dbReference>
<dbReference type="EMBL" id="JACRWE010000001">
    <property type="protein sequence ID" value="MBC5995467.1"/>
    <property type="molecule type" value="Genomic_DNA"/>
</dbReference>
<dbReference type="Pfam" id="PF04883">
    <property type="entry name" value="HK97-gp10_like"/>
    <property type="match status" value="1"/>
</dbReference>
<dbReference type="Proteomes" id="UP000609849">
    <property type="component" value="Unassembled WGS sequence"/>
</dbReference>
<reference evidence="1 2" key="1">
    <citation type="submission" date="2020-08" db="EMBL/GenBank/DDBJ databases">
        <authorList>
            <person name="Liu C."/>
            <person name="Sun Q."/>
        </authorList>
    </citation>
    <scope>NUCLEOTIDE SEQUENCE [LARGE SCALE GENOMIC DNA]</scope>
    <source>
        <strain evidence="1 2">NSJ-18</strain>
    </source>
</reference>
<name>A0ABR7JL16_9FIRM</name>
<dbReference type="RefSeq" id="WP_187127805.1">
    <property type="nucleotide sequence ID" value="NZ_JACRWE010000001.1"/>
</dbReference>
<protein>
    <submittedName>
        <fullName evidence="1">HK97 gp10 family phage protein</fullName>
    </submittedName>
</protein>
<evidence type="ECO:0000313" key="1">
    <source>
        <dbReference type="EMBL" id="MBC5995467.1"/>
    </source>
</evidence>
<organism evidence="1 2">
    <name type="scientific">Romboutsia faecis</name>
    <dbReference type="NCBI Taxonomy" id="2764597"/>
    <lineage>
        <taxon>Bacteria</taxon>
        <taxon>Bacillati</taxon>
        <taxon>Bacillota</taxon>
        <taxon>Clostridia</taxon>
        <taxon>Peptostreptococcales</taxon>
        <taxon>Peptostreptococcaceae</taxon>
        <taxon>Romboutsia</taxon>
    </lineage>
</organism>
<keyword evidence="2" id="KW-1185">Reference proteome</keyword>
<evidence type="ECO:0000313" key="2">
    <source>
        <dbReference type="Proteomes" id="UP000609849"/>
    </source>
</evidence>
<accession>A0ABR7JL16</accession>
<proteinExistence type="predicted"/>